<feature type="domain" description="C2H2-type" evidence="3">
    <location>
        <begin position="130"/>
        <end position="158"/>
    </location>
</feature>
<proteinExistence type="predicted"/>
<evidence type="ECO:0000313" key="4">
    <source>
        <dbReference type="EMBL" id="KAL3395409.1"/>
    </source>
</evidence>
<evidence type="ECO:0000259" key="3">
    <source>
        <dbReference type="PROSITE" id="PS50157"/>
    </source>
</evidence>
<evidence type="ECO:0000256" key="1">
    <source>
        <dbReference type="PROSITE-ProRule" id="PRU00042"/>
    </source>
</evidence>
<dbReference type="InterPro" id="IPR013087">
    <property type="entry name" value="Znf_C2H2_type"/>
</dbReference>
<dbReference type="EMBL" id="JBJJXI010000082">
    <property type="protein sequence ID" value="KAL3395409.1"/>
    <property type="molecule type" value="Genomic_DNA"/>
</dbReference>
<feature type="region of interest" description="Disordered" evidence="2">
    <location>
        <begin position="340"/>
        <end position="374"/>
    </location>
</feature>
<accession>A0ABD2WR55</accession>
<evidence type="ECO:0000313" key="5">
    <source>
        <dbReference type="Proteomes" id="UP001627154"/>
    </source>
</evidence>
<dbReference type="InterPro" id="IPR036236">
    <property type="entry name" value="Znf_C2H2_sf"/>
</dbReference>
<keyword evidence="1" id="KW-0479">Metal-binding</keyword>
<feature type="compositionally biased region" description="Low complexity" evidence="2">
    <location>
        <begin position="353"/>
        <end position="362"/>
    </location>
</feature>
<dbReference type="Gene3D" id="3.30.160.60">
    <property type="entry name" value="Classic Zinc Finger"/>
    <property type="match status" value="1"/>
</dbReference>
<comment type="caution">
    <text evidence="4">The sequence shown here is derived from an EMBL/GenBank/DDBJ whole genome shotgun (WGS) entry which is preliminary data.</text>
</comment>
<sequence>MRCGCSRDGFVKNAFDRILNSFSKIFTSRSNFDVSYQIVEEFLYHCPNEVIIPSSVAYSWYGDVQNYICIDELFFRVKEEPNKVWPVAGLDYNFYSMDSCKTKNFATFMFCKSLICSSTKKMSTKGRKDYGCNKCDKKFARKSNMILHQKVVHEGRKDNCKKKFRMYGRQQRICSCCKVQPFVVGMKYTPSASYTSVARRVGRAVLAEVVAVAVAEVAAAVVVVVAGLTQAVATSLAGHSEASPENKWKSLSCRILRGDRVAYCSQGPTLSLENNFFVRKKKLRKKQPVASALKCEGGGYCHPTWAVKYVIKNSETYWATSFVALPTSRDAGAAWAAKRSAEQDGRRGLKDPTLLTSDTSVTDSKRDKEHDKDHERVYRTMKALEEENAVLRGHANDLTSTVNSLTQNQRHPQLLTEVKFINIHSSNE</sequence>
<dbReference type="SUPFAM" id="SSF57667">
    <property type="entry name" value="beta-beta-alpha zinc fingers"/>
    <property type="match status" value="1"/>
</dbReference>
<name>A0ABD2WR55_9HYME</name>
<dbReference type="SMART" id="SM00355">
    <property type="entry name" value="ZnF_C2H2"/>
    <property type="match status" value="1"/>
</dbReference>
<keyword evidence="1" id="KW-0863">Zinc-finger</keyword>
<evidence type="ECO:0000256" key="2">
    <source>
        <dbReference type="SAM" id="MobiDB-lite"/>
    </source>
</evidence>
<dbReference type="GO" id="GO:0008270">
    <property type="term" value="F:zinc ion binding"/>
    <property type="evidence" value="ECO:0007669"/>
    <property type="project" value="UniProtKB-KW"/>
</dbReference>
<dbReference type="PROSITE" id="PS00028">
    <property type="entry name" value="ZINC_FINGER_C2H2_1"/>
    <property type="match status" value="1"/>
</dbReference>
<dbReference type="AlphaFoldDB" id="A0ABD2WR55"/>
<feature type="compositionally biased region" description="Basic and acidic residues" evidence="2">
    <location>
        <begin position="340"/>
        <end position="350"/>
    </location>
</feature>
<keyword evidence="1" id="KW-0862">Zinc</keyword>
<dbReference type="PROSITE" id="PS50157">
    <property type="entry name" value="ZINC_FINGER_C2H2_2"/>
    <property type="match status" value="1"/>
</dbReference>
<feature type="compositionally biased region" description="Basic and acidic residues" evidence="2">
    <location>
        <begin position="363"/>
        <end position="374"/>
    </location>
</feature>
<protein>
    <recommendedName>
        <fullName evidence="3">C2H2-type domain-containing protein</fullName>
    </recommendedName>
</protein>
<reference evidence="4 5" key="1">
    <citation type="journal article" date="2024" name="bioRxiv">
        <title>A reference genome for Trichogramma kaykai: A tiny desert-dwelling parasitoid wasp with competing sex-ratio distorters.</title>
        <authorList>
            <person name="Culotta J."/>
            <person name="Lindsey A.R."/>
        </authorList>
    </citation>
    <scope>NUCLEOTIDE SEQUENCE [LARGE SCALE GENOMIC DNA]</scope>
    <source>
        <strain evidence="4 5">KSX58</strain>
    </source>
</reference>
<gene>
    <name evidence="4" type="ORF">TKK_010517</name>
</gene>
<organism evidence="4 5">
    <name type="scientific">Trichogramma kaykai</name>
    <dbReference type="NCBI Taxonomy" id="54128"/>
    <lineage>
        <taxon>Eukaryota</taxon>
        <taxon>Metazoa</taxon>
        <taxon>Ecdysozoa</taxon>
        <taxon>Arthropoda</taxon>
        <taxon>Hexapoda</taxon>
        <taxon>Insecta</taxon>
        <taxon>Pterygota</taxon>
        <taxon>Neoptera</taxon>
        <taxon>Endopterygota</taxon>
        <taxon>Hymenoptera</taxon>
        <taxon>Apocrita</taxon>
        <taxon>Proctotrupomorpha</taxon>
        <taxon>Chalcidoidea</taxon>
        <taxon>Trichogrammatidae</taxon>
        <taxon>Trichogramma</taxon>
    </lineage>
</organism>
<keyword evidence="5" id="KW-1185">Reference proteome</keyword>
<dbReference type="Proteomes" id="UP001627154">
    <property type="component" value="Unassembled WGS sequence"/>
</dbReference>